<evidence type="ECO:0000256" key="5">
    <source>
        <dbReference type="ARBA" id="ARBA00009999"/>
    </source>
</evidence>
<comment type="similarity">
    <text evidence="5">Belongs to the HDDC2 family.</text>
</comment>
<comment type="cofactor">
    <cofactor evidence="3">
        <name>Co(2+)</name>
        <dbReference type="ChEBI" id="CHEBI:48828"/>
    </cofactor>
</comment>
<feature type="region of interest" description="Disordered" evidence="10">
    <location>
        <begin position="144"/>
        <end position="182"/>
    </location>
</feature>
<dbReference type="Pfam" id="PF13023">
    <property type="entry name" value="HD_3"/>
    <property type="match status" value="1"/>
</dbReference>
<dbReference type="PANTHER" id="PTHR11845:SF13">
    <property type="entry name" value="5'-DEOXYNUCLEOTIDASE HDDC2"/>
    <property type="match status" value="1"/>
</dbReference>
<evidence type="ECO:0000259" key="11">
    <source>
        <dbReference type="SMART" id="SM00471"/>
    </source>
</evidence>
<evidence type="ECO:0000256" key="10">
    <source>
        <dbReference type="SAM" id="MobiDB-lite"/>
    </source>
</evidence>
<sequence>MSPLQLEPNLLATGQVISDVLGLITCATGSTKVRLQLRDELIVFDRIFQYLKDDGESERWRKIGENLVFTQLTERLTRCLQSVEAKLRSAKATTRPQSAQWPFSTEEVETILAFLASEKPVLDIVEAQSGSLVSTHEEQSIKLEGLIRVPEPPVGKPVPSSSLKQRGLESDSPASKPTTLDQTPIPFMRYVDDLKHLPREGWRRFIRTPESVASHSLGCALLGFLAPPPLDNYKCAFIGLFHDLAESVVGDIPSFANIPKSRKHELERTAFEYLVSLIRPYSTERATQIMGFWEEYEEGTSEEGAWMKQMDKFDCILQSHCYEQRTGGEKGLEEFQGLQPKIIAREARDWLNLHLEDRAAWFRRQSEDILITFITGNLDATSVINVKTVCTIVGAQYLGLDDIISDPQSKHAQYKSRCDELSIALPARMVISMMDRQMRKQKSQGTRHIVVCGFPRNASDLVEFKRSVQNPTQVLYLNHIEPSQHNEPAKPPGQLNDDNQKAFEFFTRDSTDTLALSLDEITQIEYHGTNDIANRLTEFLQTPRSKQQNPSILHD</sequence>
<dbReference type="GO" id="GO:0046872">
    <property type="term" value="F:metal ion binding"/>
    <property type="evidence" value="ECO:0007669"/>
    <property type="project" value="UniProtKB-KW"/>
</dbReference>
<dbReference type="Gene3D" id="1.10.3210.10">
    <property type="entry name" value="Hypothetical protein af1432"/>
    <property type="match status" value="1"/>
</dbReference>
<evidence type="ECO:0000256" key="3">
    <source>
        <dbReference type="ARBA" id="ARBA00001941"/>
    </source>
</evidence>
<proteinExistence type="inferred from homology"/>
<dbReference type="SUPFAM" id="SSF109604">
    <property type="entry name" value="HD-domain/PDEase-like"/>
    <property type="match status" value="1"/>
</dbReference>
<keyword evidence="8" id="KW-0479">Metal-binding</keyword>
<evidence type="ECO:0000256" key="2">
    <source>
        <dbReference type="ARBA" id="ARBA00001936"/>
    </source>
</evidence>
<evidence type="ECO:0000313" key="13">
    <source>
        <dbReference type="Proteomes" id="UP000738349"/>
    </source>
</evidence>
<dbReference type="InterPro" id="IPR006674">
    <property type="entry name" value="HD_domain"/>
</dbReference>
<comment type="cofactor">
    <cofactor evidence="2">
        <name>Mn(2+)</name>
        <dbReference type="ChEBI" id="CHEBI:29035"/>
    </cofactor>
</comment>
<feature type="domain" description="HD/PDEase" evidence="11">
    <location>
        <begin position="208"/>
        <end position="325"/>
    </location>
</feature>
<dbReference type="PANTHER" id="PTHR11845">
    <property type="entry name" value="5'-DEOXYNUCLEOTIDASE HDDC2"/>
    <property type="match status" value="1"/>
</dbReference>
<evidence type="ECO:0000256" key="7">
    <source>
        <dbReference type="ARBA" id="ARBA00012964"/>
    </source>
</evidence>
<organism evidence="12 13">
    <name type="scientific">Dactylonectria macrodidyma</name>
    <dbReference type="NCBI Taxonomy" id="307937"/>
    <lineage>
        <taxon>Eukaryota</taxon>
        <taxon>Fungi</taxon>
        <taxon>Dikarya</taxon>
        <taxon>Ascomycota</taxon>
        <taxon>Pezizomycotina</taxon>
        <taxon>Sordariomycetes</taxon>
        <taxon>Hypocreomycetidae</taxon>
        <taxon>Hypocreales</taxon>
        <taxon>Nectriaceae</taxon>
        <taxon>Dactylonectria</taxon>
    </lineage>
</organism>
<dbReference type="GO" id="GO:0002953">
    <property type="term" value="F:5'-deoxynucleotidase activity"/>
    <property type="evidence" value="ECO:0007669"/>
    <property type="project" value="UniProtKB-EC"/>
</dbReference>
<dbReference type="AlphaFoldDB" id="A0A9P9D2V2"/>
<dbReference type="OrthoDB" id="442176at2759"/>
<name>A0A9P9D2V2_9HYPO</name>
<dbReference type="EC" id="3.1.3.89" evidence="7"/>
<evidence type="ECO:0000256" key="9">
    <source>
        <dbReference type="ARBA" id="ARBA00022801"/>
    </source>
</evidence>
<reference evidence="12" key="1">
    <citation type="journal article" date="2021" name="Nat. Commun.">
        <title>Genetic determinants of endophytism in the Arabidopsis root mycobiome.</title>
        <authorList>
            <person name="Mesny F."/>
            <person name="Miyauchi S."/>
            <person name="Thiergart T."/>
            <person name="Pickel B."/>
            <person name="Atanasova L."/>
            <person name="Karlsson M."/>
            <person name="Huettel B."/>
            <person name="Barry K.W."/>
            <person name="Haridas S."/>
            <person name="Chen C."/>
            <person name="Bauer D."/>
            <person name="Andreopoulos W."/>
            <person name="Pangilinan J."/>
            <person name="LaButti K."/>
            <person name="Riley R."/>
            <person name="Lipzen A."/>
            <person name="Clum A."/>
            <person name="Drula E."/>
            <person name="Henrissat B."/>
            <person name="Kohler A."/>
            <person name="Grigoriev I.V."/>
            <person name="Martin F.M."/>
            <person name="Hacquard S."/>
        </authorList>
    </citation>
    <scope>NUCLEOTIDE SEQUENCE</scope>
    <source>
        <strain evidence="12">MPI-CAGE-AT-0147</strain>
    </source>
</reference>
<comment type="function">
    <text evidence="4">Catalyzes the dephosphorylation of the nucleoside 5'-monophosphates deoxyadenosine monophosphate (dAMP), deoxycytidine monophosphate (dCMP), deoxyguanosine monophosphate (dGMP) and deoxythymidine monophosphate (dTMP).</text>
</comment>
<dbReference type="EMBL" id="JAGMUV010000040">
    <property type="protein sequence ID" value="KAH7111609.1"/>
    <property type="molecule type" value="Genomic_DNA"/>
</dbReference>
<dbReference type="GO" id="GO:0005737">
    <property type="term" value="C:cytoplasm"/>
    <property type="evidence" value="ECO:0007669"/>
    <property type="project" value="TreeGrafter"/>
</dbReference>
<gene>
    <name evidence="12" type="ORF">EDB81DRAFT_829671</name>
</gene>
<dbReference type="InterPro" id="IPR039356">
    <property type="entry name" value="YfbR/HDDC2"/>
</dbReference>
<evidence type="ECO:0000313" key="12">
    <source>
        <dbReference type="EMBL" id="KAH7111609.1"/>
    </source>
</evidence>
<evidence type="ECO:0000256" key="8">
    <source>
        <dbReference type="ARBA" id="ARBA00022723"/>
    </source>
</evidence>
<evidence type="ECO:0000256" key="4">
    <source>
        <dbReference type="ARBA" id="ARBA00004074"/>
    </source>
</evidence>
<feature type="compositionally biased region" description="Polar residues" evidence="10">
    <location>
        <begin position="172"/>
        <end position="182"/>
    </location>
</feature>
<keyword evidence="9" id="KW-0378">Hydrolase</keyword>
<comment type="caution">
    <text evidence="12">The sequence shown here is derived from an EMBL/GenBank/DDBJ whole genome shotgun (WGS) entry which is preliminary data.</text>
</comment>
<protein>
    <recommendedName>
        <fullName evidence="7">5'-deoxynucleotidase</fullName>
        <ecNumber evidence="7">3.1.3.89</ecNumber>
    </recommendedName>
</protein>
<keyword evidence="13" id="KW-1185">Reference proteome</keyword>
<dbReference type="SMART" id="SM00471">
    <property type="entry name" value="HDc"/>
    <property type="match status" value="1"/>
</dbReference>
<dbReference type="InterPro" id="IPR003607">
    <property type="entry name" value="HD/PDEase_dom"/>
</dbReference>
<comment type="catalytic activity">
    <reaction evidence="1">
        <text>a 2'-deoxyribonucleoside 5'-phosphate + H2O = a 2'-deoxyribonucleoside + phosphate</text>
        <dbReference type="Rhea" id="RHEA:36167"/>
        <dbReference type="ChEBI" id="CHEBI:15377"/>
        <dbReference type="ChEBI" id="CHEBI:18274"/>
        <dbReference type="ChEBI" id="CHEBI:43474"/>
        <dbReference type="ChEBI" id="CHEBI:65317"/>
        <dbReference type="EC" id="3.1.3.89"/>
    </reaction>
</comment>
<accession>A0A9P9D2V2</accession>
<evidence type="ECO:0000256" key="6">
    <source>
        <dbReference type="ARBA" id="ARBA00011738"/>
    </source>
</evidence>
<evidence type="ECO:0000256" key="1">
    <source>
        <dbReference type="ARBA" id="ARBA00001638"/>
    </source>
</evidence>
<dbReference type="Proteomes" id="UP000738349">
    <property type="component" value="Unassembled WGS sequence"/>
</dbReference>
<comment type="subunit">
    <text evidence="6">Homodimer.</text>
</comment>